<dbReference type="AlphaFoldDB" id="A0A4S2MPJ3"/>
<name>A0A4S2MPJ3_9PEZI</name>
<evidence type="ECO:0000256" key="1">
    <source>
        <dbReference type="SAM" id="SignalP"/>
    </source>
</evidence>
<evidence type="ECO:0000313" key="3">
    <source>
        <dbReference type="Proteomes" id="UP000298138"/>
    </source>
</evidence>
<accession>A0A4S2MPJ3</accession>
<protein>
    <recommendedName>
        <fullName evidence="4">KASH domain-containing protein</fullName>
    </recommendedName>
</protein>
<keyword evidence="1" id="KW-0732">Signal</keyword>
<evidence type="ECO:0000313" key="2">
    <source>
        <dbReference type="EMBL" id="TGZ79101.1"/>
    </source>
</evidence>
<evidence type="ECO:0008006" key="4">
    <source>
        <dbReference type="Google" id="ProtNLM"/>
    </source>
</evidence>
<organism evidence="2 3">
    <name type="scientific">Ascodesmis nigricans</name>
    <dbReference type="NCBI Taxonomy" id="341454"/>
    <lineage>
        <taxon>Eukaryota</taxon>
        <taxon>Fungi</taxon>
        <taxon>Dikarya</taxon>
        <taxon>Ascomycota</taxon>
        <taxon>Pezizomycotina</taxon>
        <taxon>Pezizomycetes</taxon>
        <taxon>Pezizales</taxon>
        <taxon>Ascodesmidaceae</taxon>
        <taxon>Ascodesmis</taxon>
    </lineage>
</organism>
<keyword evidence="3" id="KW-1185">Reference proteome</keyword>
<feature type="chain" id="PRO_5020481039" description="KASH domain-containing protein" evidence="1">
    <location>
        <begin position="40"/>
        <end position="113"/>
    </location>
</feature>
<dbReference type="Proteomes" id="UP000298138">
    <property type="component" value="Unassembled WGS sequence"/>
</dbReference>
<feature type="signal peptide" evidence="1">
    <location>
        <begin position="1"/>
        <end position="39"/>
    </location>
</feature>
<dbReference type="InParanoid" id="A0A4S2MPJ3"/>
<dbReference type="EMBL" id="ML220134">
    <property type="protein sequence ID" value="TGZ79101.1"/>
    <property type="molecule type" value="Genomic_DNA"/>
</dbReference>
<proteinExistence type="predicted"/>
<gene>
    <name evidence="2" type="ORF">EX30DRAFT_116675</name>
</gene>
<sequence>MYYSKDLSEIPAHTYTPLRLPNLLLLLLLLLLLTDPSFPKCPLELTTFRHPSCLAKSRFPSFCTTLHPISRLSTLSLPPAPPIGLGCPWTRSHRFSVSRIHISTSFETKEPWL</sequence>
<reference evidence="2 3" key="1">
    <citation type="submission" date="2019-04" db="EMBL/GenBank/DDBJ databases">
        <title>Comparative genomics and transcriptomics to analyze fruiting body development in filamentous ascomycetes.</title>
        <authorList>
            <consortium name="DOE Joint Genome Institute"/>
            <person name="Lutkenhaus R."/>
            <person name="Traeger S."/>
            <person name="Breuer J."/>
            <person name="Kuo A."/>
            <person name="Lipzen A."/>
            <person name="Pangilinan J."/>
            <person name="Dilworth D."/>
            <person name="Sandor L."/>
            <person name="Poggeler S."/>
            <person name="Barry K."/>
            <person name="Grigoriev I.V."/>
            <person name="Nowrousian M."/>
        </authorList>
    </citation>
    <scope>NUCLEOTIDE SEQUENCE [LARGE SCALE GENOMIC DNA]</scope>
    <source>
        <strain evidence="2 3">CBS 389.68</strain>
    </source>
</reference>